<comment type="catalytic activity">
    <reaction evidence="8">
        <text>L-seryl-[protein] + ATP = O-phospho-L-seryl-[protein] + ADP + H(+)</text>
        <dbReference type="Rhea" id="RHEA:17989"/>
        <dbReference type="Rhea" id="RHEA-COMP:9863"/>
        <dbReference type="Rhea" id="RHEA-COMP:11604"/>
        <dbReference type="ChEBI" id="CHEBI:15378"/>
        <dbReference type="ChEBI" id="CHEBI:29999"/>
        <dbReference type="ChEBI" id="CHEBI:30616"/>
        <dbReference type="ChEBI" id="CHEBI:83421"/>
        <dbReference type="ChEBI" id="CHEBI:456216"/>
        <dbReference type="EC" id="2.7.11.1"/>
    </reaction>
</comment>
<evidence type="ECO:0000259" key="9">
    <source>
        <dbReference type="PROSITE" id="PS50011"/>
    </source>
</evidence>
<evidence type="ECO:0000256" key="1">
    <source>
        <dbReference type="ARBA" id="ARBA00012513"/>
    </source>
</evidence>
<feature type="non-terminal residue" evidence="10">
    <location>
        <position position="106"/>
    </location>
</feature>
<dbReference type="GO" id="GO:0004674">
    <property type="term" value="F:protein serine/threonine kinase activity"/>
    <property type="evidence" value="ECO:0007669"/>
    <property type="project" value="UniProtKB-KW"/>
</dbReference>
<accession>A0A5J4T9J1</accession>
<comment type="caution">
    <text evidence="10">The sequence shown here is derived from an EMBL/GenBank/DDBJ whole genome shotgun (WGS) entry which is preliminary data.</text>
</comment>
<dbReference type="EC" id="2.7.11.1" evidence="1"/>
<dbReference type="InterPro" id="IPR051131">
    <property type="entry name" value="NEK_Ser/Thr_kinase_NIMA"/>
</dbReference>
<dbReference type="OrthoDB" id="248923at2759"/>
<dbReference type="SUPFAM" id="SSF56112">
    <property type="entry name" value="Protein kinase-like (PK-like)"/>
    <property type="match status" value="1"/>
</dbReference>
<keyword evidence="6" id="KW-0067">ATP-binding</keyword>
<dbReference type="AlphaFoldDB" id="A0A5J4T9J1"/>
<evidence type="ECO:0000256" key="7">
    <source>
        <dbReference type="ARBA" id="ARBA00047899"/>
    </source>
</evidence>
<evidence type="ECO:0000256" key="2">
    <source>
        <dbReference type="ARBA" id="ARBA00022527"/>
    </source>
</evidence>
<dbReference type="Pfam" id="PF00069">
    <property type="entry name" value="Pkinase"/>
    <property type="match status" value="1"/>
</dbReference>
<evidence type="ECO:0000313" key="11">
    <source>
        <dbReference type="Proteomes" id="UP000324800"/>
    </source>
</evidence>
<keyword evidence="2" id="KW-0723">Serine/threonine-protein kinase</keyword>
<evidence type="ECO:0000256" key="3">
    <source>
        <dbReference type="ARBA" id="ARBA00022679"/>
    </source>
</evidence>
<dbReference type="PANTHER" id="PTHR44899:SF6">
    <property type="entry name" value="SERINE_THREONINE PROTEIN KINASE"/>
    <property type="match status" value="1"/>
</dbReference>
<dbReference type="GO" id="GO:0005524">
    <property type="term" value="F:ATP binding"/>
    <property type="evidence" value="ECO:0007669"/>
    <property type="project" value="UniProtKB-KW"/>
</dbReference>
<dbReference type="InterPro" id="IPR000719">
    <property type="entry name" value="Prot_kinase_dom"/>
</dbReference>
<dbReference type="PANTHER" id="PTHR44899">
    <property type="entry name" value="CAMK FAMILY PROTEIN KINASE"/>
    <property type="match status" value="1"/>
</dbReference>
<organism evidence="10 11">
    <name type="scientific">Streblomastix strix</name>
    <dbReference type="NCBI Taxonomy" id="222440"/>
    <lineage>
        <taxon>Eukaryota</taxon>
        <taxon>Metamonada</taxon>
        <taxon>Preaxostyla</taxon>
        <taxon>Oxymonadida</taxon>
        <taxon>Streblomastigidae</taxon>
        <taxon>Streblomastix</taxon>
    </lineage>
</organism>
<name>A0A5J4T9J1_9EUKA</name>
<keyword evidence="4" id="KW-0547">Nucleotide-binding</keyword>
<proteinExistence type="predicted"/>
<comment type="catalytic activity">
    <reaction evidence="7">
        <text>L-threonyl-[protein] + ATP = O-phospho-L-threonyl-[protein] + ADP + H(+)</text>
        <dbReference type="Rhea" id="RHEA:46608"/>
        <dbReference type="Rhea" id="RHEA-COMP:11060"/>
        <dbReference type="Rhea" id="RHEA-COMP:11605"/>
        <dbReference type="ChEBI" id="CHEBI:15378"/>
        <dbReference type="ChEBI" id="CHEBI:30013"/>
        <dbReference type="ChEBI" id="CHEBI:30616"/>
        <dbReference type="ChEBI" id="CHEBI:61977"/>
        <dbReference type="ChEBI" id="CHEBI:456216"/>
        <dbReference type="EC" id="2.7.11.1"/>
    </reaction>
</comment>
<dbReference type="Gene3D" id="1.10.510.10">
    <property type="entry name" value="Transferase(Phosphotransferase) domain 1"/>
    <property type="match status" value="1"/>
</dbReference>
<evidence type="ECO:0000256" key="6">
    <source>
        <dbReference type="ARBA" id="ARBA00022840"/>
    </source>
</evidence>
<dbReference type="EMBL" id="SNRW01035934">
    <property type="protein sequence ID" value="KAA6354652.1"/>
    <property type="molecule type" value="Genomic_DNA"/>
</dbReference>
<feature type="domain" description="Protein kinase" evidence="9">
    <location>
        <begin position="1"/>
        <end position="106"/>
    </location>
</feature>
<keyword evidence="3" id="KW-0808">Transferase</keyword>
<evidence type="ECO:0000313" key="10">
    <source>
        <dbReference type="EMBL" id="KAA6354652.1"/>
    </source>
</evidence>
<evidence type="ECO:0000256" key="5">
    <source>
        <dbReference type="ARBA" id="ARBA00022777"/>
    </source>
</evidence>
<gene>
    <name evidence="10" type="ORF">EZS28_049821</name>
</gene>
<sequence>MFFTEILSDLGVAKLLKAKDALTQTAIGTPYYLCPEMWQNKPYNNKSDVWSLGCVLYEITTLNRPFDAPSMQGLHQRVKTGRFAPIPSCFSQELAQMINSIIVVDP</sequence>
<keyword evidence="5 10" id="KW-0418">Kinase</keyword>
<dbReference type="Proteomes" id="UP000324800">
    <property type="component" value="Unassembled WGS sequence"/>
</dbReference>
<dbReference type="InterPro" id="IPR011009">
    <property type="entry name" value="Kinase-like_dom_sf"/>
</dbReference>
<evidence type="ECO:0000256" key="4">
    <source>
        <dbReference type="ARBA" id="ARBA00022741"/>
    </source>
</evidence>
<reference evidence="10 11" key="1">
    <citation type="submission" date="2019-03" db="EMBL/GenBank/DDBJ databases">
        <title>Single cell metagenomics reveals metabolic interactions within the superorganism composed of flagellate Streblomastix strix and complex community of Bacteroidetes bacteria on its surface.</title>
        <authorList>
            <person name="Treitli S.C."/>
            <person name="Kolisko M."/>
            <person name="Husnik F."/>
            <person name="Keeling P."/>
            <person name="Hampl V."/>
        </authorList>
    </citation>
    <scope>NUCLEOTIDE SEQUENCE [LARGE SCALE GENOMIC DNA]</scope>
    <source>
        <strain evidence="10">ST1C</strain>
    </source>
</reference>
<evidence type="ECO:0000256" key="8">
    <source>
        <dbReference type="ARBA" id="ARBA00048679"/>
    </source>
</evidence>
<protein>
    <recommendedName>
        <fullName evidence="1">non-specific serine/threonine protein kinase</fullName>
        <ecNumber evidence="1">2.7.11.1</ecNumber>
    </recommendedName>
</protein>
<dbReference type="PROSITE" id="PS50011">
    <property type="entry name" value="PROTEIN_KINASE_DOM"/>
    <property type="match status" value="1"/>
</dbReference>